<dbReference type="AlphaFoldDB" id="A0A4R3U862"/>
<evidence type="ECO:0000313" key="3">
    <source>
        <dbReference type="Proteomes" id="UP000295110"/>
    </source>
</evidence>
<reference evidence="2 3" key="1">
    <citation type="submission" date="2019-03" db="EMBL/GenBank/DDBJ databases">
        <title>Genomic Encyclopedia of Type Strains, Phase IV (KMG-IV): sequencing the most valuable type-strain genomes for metagenomic binning, comparative biology and taxonomic classification.</title>
        <authorList>
            <person name="Goeker M."/>
        </authorList>
    </citation>
    <scope>NUCLEOTIDE SEQUENCE [LARGE SCALE GENOMIC DNA]</scope>
    <source>
        <strain evidence="2 3">DSM 654</strain>
    </source>
</reference>
<dbReference type="Proteomes" id="UP000295110">
    <property type="component" value="Unassembled WGS sequence"/>
</dbReference>
<proteinExistence type="predicted"/>
<comment type="caution">
    <text evidence="2">The sequence shown here is derived from an EMBL/GenBank/DDBJ whole genome shotgun (WGS) entry which is preliminary data.</text>
</comment>
<name>A0A4R3U862_ROSSA</name>
<feature type="transmembrane region" description="Helical" evidence="1">
    <location>
        <begin position="20"/>
        <end position="46"/>
    </location>
</feature>
<keyword evidence="1" id="KW-1133">Transmembrane helix</keyword>
<keyword evidence="1" id="KW-0472">Membrane</keyword>
<protein>
    <submittedName>
        <fullName evidence="2">Uncharacterized protein</fullName>
    </submittedName>
</protein>
<organism evidence="2 3">
    <name type="scientific">Roseateles saccharophilus</name>
    <name type="common">Pseudomonas saccharophila</name>
    <dbReference type="NCBI Taxonomy" id="304"/>
    <lineage>
        <taxon>Bacteria</taxon>
        <taxon>Pseudomonadati</taxon>
        <taxon>Pseudomonadota</taxon>
        <taxon>Betaproteobacteria</taxon>
        <taxon>Burkholderiales</taxon>
        <taxon>Sphaerotilaceae</taxon>
        <taxon>Roseateles</taxon>
    </lineage>
</organism>
<feature type="transmembrane region" description="Helical" evidence="1">
    <location>
        <begin position="67"/>
        <end position="93"/>
    </location>
</feature>
<dbReference type="EMBL" id="SMBU01000071">
    <property type="protein sequence ID" value="TCU81820.1"/>
    <property type="molecule type" value="Genomic_DNA"/>
</dbReference>
<evidence type="ECO:0000313" key="2">
    <source>
        <dbReference type="EMBL" id="TCU81820.1"/>
    </source>
</evidence>
<gene>
    <name evidence="2" type="ORF">EV671_10715</name>
</gene>
<evidence type="ECO:0000256" key="1">
    <source>
        <dbReference type="SAM" id="Phobius"/>
    </source>
</evidence>
<sequence length="113" mass="13062">MLSPRKRVFTFLALNTLKIFIRFLLLIPGGGAITIASMPHIIVKLLHYLKSKKLISIAEIDFRHVGFYTYAGFAPLLLALDLKIFLVALPYFLNHNKSLIYDYIRPFLLRLKK</sequence>
<keyword evidence="3" id="KW-1185">Reference proteome</keyword>
<keyword evidence="1" id="KW-0812">Transmembrane</keyword>
<accession>A0A4R3U862</accession>